<protein>
    <submittedName>
        <fullName evidence="1">Uncharacterized protein</fullName>
    </submittedName>
</protein>
<evidence type="ECO:0000313" key="2">
    <source>
        <dbReference type="Proteomes" id="UP001249394"/>
    </source>
</evidence>
<proteinExistence type="predicted"/>
<accession>A0ABY9TZV7</accession>
<name>A0ABY9TZV7_STRVL</name>
<keyword evidence="2" id="KW-1185">Reference proteome</keyword>
<dbReference type="EMBL" id="CP134213">
    <property type="protein sequence ID" value="WND15865.1"/>
    <property type="molecule type" value="Genomic_DNA"/>
</dbReference>
<organism evidence="1 2">
    <name type="scientific">Streptomyces violaceus</name>
    <name type="common">Streptomyces venezuelae</name>
    <dbReference type="NCBI Taxonomy" id="1936"/>
    <lineage>
        <taxon>Bacteria</taxon>
        <taxon>Bacillati</taxon>
        <taxon>Actinomycetota</taxon>
        <taxon>Actinomycetes</taxon>
        <taxon>Kitasatosporales</taxon>
        <taxon>Streptomycetaceae</taxon>
        <taxon>Streptomyces</taxon>
    </lineage>
</organism>
<sequence length="51" mass="5178">MTSSVAASAGSTVSNLEVEALPVMLHPSRALDAKAIAVPGMRIVTPPCSRS</sequence>
<reference evidence="1 2" key="1">
    <citation type="submission" date="2023-09" db="EMBL/GenBank/DDBJ databases">
        <title>The genome sequence of Streptomyces anthocyanicus.</title>
        <authorList>
            <person name="Mo P."/>
        </authorList>
    </citation>
    <scope>NUCLEOTIDE SEQUENCE [LARGE SCALE GENOMIC DNA]</scope>
    <source>
        <strain evidence="1 2">JCM 4387</strain>
    </source>
</reference>
<gene>
    <name evidence="1" type="ORF">RI060_00040</name>
</gene>
<evidence type="ECO:0000313" key="1">
    <source>
        <dbReference type="EMBL" id="WND15865.1"/>
    </source>
</evidence>
<dbReference type="Proteomes" id="UP001249394">
    <property type="component" value="Chromosome"/>
</dbReference>